<reference evidence="2" key="2">
    <citation type="journal article" date="2015" name="Data Brief">
        <title>Shoot transcriptome of the giant reed, Arundo donax.</title>
        <authorList>
            <person name="Barrero R.A."/>
            <person name="Guerrero F.D."/>
            <person name="Moolhuijzen P."/>
            <person name="Goolsby J.A."/>
            <person name="Tidwell J."/>
            <person name="Bellgard S.E."/>
            <person name="Bellgard M.I."/>
        </authorList>
    </citation>
    <scope>NUCLEOTIDE SEQUENCE</scope>
    <source>
        <tissue evidence="2">Shoot tissue taken approximately 20 cm above the soil surface</tissue>
    </source>
</reference>
<name>A0A0A8ZF62_ARUDO</name>
<dbReference type="AlphaFoldDB" id="A0A0A8ZF62"/>
<evidence type="ECO:0000313" key="2">
    <source>
        <dbReference type="EMBL" id="JAD38019.1"/>
    </source>
</evidence>
<sequence>MSHVFLLCLCRMRCLIGILLEVSLLSSPDCLMKKIAVHMLVKCRQ</sequence>
<feature type="chain" id="PRO_5002045097" evidence="1">
    <location>
        <begin position="18"/>
        <end position="45"/>
    </location>
</feature>
<keyword evidence="1" id="KW-0732">Signal</keyword>
<protein>
    <submittedName>
        <fullName evidence="2">Uncharacterized protein</fullName>
    </submittedName>
</protein>
<organism evidence="2">
    <name type="scientific">Arundo donax</name>
    <name type="common">Giant reed</name>
    <name type="synonym">Donax arundinaceus</name>
    <dbReference type="NCBI Taxonomy" id="35708"/>
    <lineage>
        <taxon>Eukaryota</taxon>
        <taxon>Viridiplantae</taxon>
        <taxon>Streptophyta</taxon>
        <taxon>Embryophyta</taxon>
        <taxon>Tracheophyta</taxon>
        <taxon>Spermatophyta</taxon>
        <taxon>Magnoliopsida</taxon>
        <taxon>Liliopsida</taxon>
        <taxon>Poales</taxon>
        <taxon>Poaceae</taxon>
        <taxon>PACMAD clade</taxon>
        <taxon>Arundinoideae</taxon>
        <taxon>Arundineae</taxon>
        <taxon>Arundo</taxon>
    </lineage>
</organism>
<dbReference type="EMBL" id="GBRH01259876">
    <property type="protein sequence ID" value="JAD38019.1"/>
    <property type="molecule type" value="Transcribed_RNA"/>
</dbReference>
<evidence type="ECO:0000256" key="1">
    <source>
        <dbReference type="SAM" id="SignalP"/>
    </source>
</evidence>
<feature type="signal peptide" evidence="1">
    <location>
        <begin position="1"/>
        <end position="17"/>
    </location>
</feature>
<proteinExistence type="predicted"/>
<reference evidence="2" key="1">
    <citation type="submission" date="2014-09" db="EMBL/GenBank/DDBJ databases">
        <authorList>
            <person name="Magalhaes I.L.F."/>
            <person name="Oliveira U."/>
            <person name="Santos F.R."/>
            <person name="Vidigal T.H.D.A."/>
            <person name="Brescovit A.D."/>
            <person name="Santos A.J."/>
        </authorList>
    </citation>
    <scope>NUCLEOTIDE SEQUENCE</scope>
    <source>
        <tissue evidence="2">Shoot tissue taken approximately 20 cm above the soil surface</tissue>
    </source>
</reference>
<accession>A0A0A8ZF62</accession>